<evidence type="ECO:0000256" key="1">
    <source>
        <dbReference type="SAM" id="Phobius"/>
    </source>
</evidence>
<keyword evidence="3" id="KW-1185">Reference proteome</keyword>
<keyword evidence="1" id="KW-0812">Transmembrane</keyword>
<evidence type="ECO:0008006" key="4">
    <source>
        <dbReference type="Google" id="ProtNLM"/>
    </source>
</evidence>
<sequence>MPSNSPFGQRHKDATNLVQLLCTCDDDHDLKRLPFAIVCSINTLSILIFSVFSGFRPVCALSLILTRNKDKFQRNKKDSRTKLQTRSVNWAPQNTIKRRSRIQELLILRGFAKMLQRMPLSHVNLVSKEPDR</sequence>
<keyword evidence="1" id="KW-0472">Membrane</keyword>
<reference evidence="2 3" key="1">
    <citation type="journal article" date="2008" name="Nature">
        <title>The genome of the model beetle and pest Tribolium castaneum.</title>
        <authorList>
            <consortium name="Tribolium Genome Sequencing Consortium"/>
            <person name="Richards S."/>
            <person name="Gibbs R.A."/>
            <person name="Weinstock G.M."/>
            <person name="Brown S.J."/>
            <person name="Denell R."/>
            <person name="Beeman R.W."/>
            <person name="Gibbs R."/>
            <person name="Beeman R.W."/>
            <person name="Brown S.J."/>
            <person name="Bucher G."/>
            <person name="Friedrich M."/>
            <person name="Grimmelikhuijzen C.J."/>
            <person name="Klingler M."/>
            <person name="Lorenzen M."/>
            <person name="Richards S."/>
            <person name="Roth S."/>
            <person name="Schroder R."/>
            <person name="Tautz D."/>
            <person name="Zdobnov E.M."/>
            <person name="Muzny D."/>
            <person name="Gibbs R.A."/>
            <person name="Weinstock G.M."/>
            <person name="Attaway T."/>
            <person name="Bell S."/>
            <person name="Buhay C.J."/>
            <person name="Chandrabose M.N."/>
            <person name="Chavez D."/>
            <person name="Clerk-Blankenburg K.P."/>
            <person name="Cree A."/>
            <person name="Dao M."/>
            <person name="Davis C."/>
            <person name="Chacko J."/>
            <person name="Dinh H."/>
            <person name="Dugan-Rocha S."/>
            <person name="Fowler G."/>
            <person name="Garner T.T."/>
            <person name="Garnes J."/>
            <person name="Gnirke A."/>
            <person name="Hawes A."/>
            <person name="Hernandez J."/>
            <person name="Hines S."/>
            <person name="Holder M."/>
            <person name="Hume J."/>
            <person name="Jhangiani S.N."/>
            <person name="Joshi V."/>
            <person name="Khan Z.M."/>
            <person name="Jackson L."/>
            <person name="Kovar C."/>
            <person name="Kowis A."/>
            <person name="Lee S."/>
            <person name="Lewis L.R."/>
            <person name="Margolis J."/>
            <person name="Morgan M."/>
            <person name="Nazareth L.V."/>
            <person name="Nguyen N."/>
            <person name="Okwuonu G."/>
            <person name="Parker D."/>
            <person name="Richards S."/>
            <person name="Ruiz S.J."/>
            <person name="Santibanez J."/>
            <person name="Savard J."/>
            <person name="Scherer S.E."/>
            <person name="Schneider B."/>
            <person name="Sodergren E."/>
            <person name="Tautz D."/>
            <person name="Vattahil S."/>
            <person name="Villasana D."/>
            <person name="White C.S."/>
            <person name="Wright R."/>
            <person name="Park Y."/>
            <person name="Beeman R.W."/>
            <person name="Lord J."/>
            <person name="Oppert B."/>
            <person name="Lorenzen M."/>
            <person name="Brown S."/>
            <person name="Wang L."/>
            <person name="Savard J."/>
            <person name="Tautz D."/>
            <person name="Richards S."/>
            <person name="Weinstock G."/>
            <person name="Gibbs R.A."/>
            <person name="Liu Y."/>
            <person name="Worley K."/>
            <person name="Weinstock G."/>
            <person name="Elsik C.G."/>
            <person name="Reese J.T."/>
            <person name="Elhaik E."/>
            <person name="Landan G."/>
            <person name="Graur D."/>
            <person name="Arensburger P."/>
            <person name="Atkinson P."/>
            <person name="Beeman R.W."/>
            <person name="Beidler J."/>
            <person name="Brown S.J."/>
            <person name="Demuth J.P."/>
            <person name="Drury D.W."/>
            <person name="Du Y.Z."/>
            <person name="Fujiwara H."/>
            <person name="Lorenzen M."/>
            <person name="Maselli V."/>
            <person name="Osanai M."/>
            <person name="Park Y."/>
            <person name="Robertson H.M."/>
            <person name="Tu Z."/>
            <person name="Wang J.J."/>
            <person name="Wang S."/>
            <person name="Richards S."/>
            <person name="Song H."/>
            <person name="Zhang L."/>
            <person name="Sodergren E."/>
            <person name="Werner D."/>
            <person name="Stanke M."/>
            <person name="Morgenstern B."/>
            <person name="Solovyev V."/>
            <person name="Kosarev P."/>
            <person name="Brown G."/>
            <person name="Chen H.C."/>
            <person name="Ermolaeva O."/>
            <person name="Hlavina W."/>
            <person name="Kapustin Y."/>
            <person name="Kiryutin B."/>
            <person name="Kitts P."/>
            <person name="Maglott D."/>
            <person name="Pruitt K."/>
            <person name="Sapojnikov V."/>
            <person name="Souvorov A."/>
            <person name="Mackey A.J."/>
            <person name="Waterhouse R.M."/>
            <person name="Wyder S."/>
            <person name="Zdobnov E.M."/>
            <person name="Zdobnov E.M."/>
            <person name="Wyder S."/>
            <person name="Kriventseva E.V."/>
            <person name="Kadowaki T."/>
            <person name="Bork P."/>
            <person name="Aranda M."/>
            <person name="Bao R."/>
            <person name="Beermann A."/>
            <person name="Berns N."/>
            <person name="Bolognesi R."/>
            <person name="Bonneton F."/>
            <person name="Bopp D."/>
            <person name="Brown S.J."/>
            <person name="Bucher G."/>
            <person name="Butts T."/>
            <person name="Chaumot A."/>
            <person name="Denell R.E."/>
            <person name="Ferrier D.E."/>
            <person name="Friedrich M."/>
            <person name="Gordon C.M."/>
            <person name="Jindra M."/>
            <person name="Klingler M."/>
            <person name="Lan Q."/>
            <person name="Lattorff H.M."/>
            <person name="Laudet V."/>
            <person name="von Levetsow C."/>
            <person name="Liu Z."/>
            <person name="Lutz R."/>
            <person name="Lynch J.A."/>
            <person name="da Fonseca R.N."/>
            <person name="Posnien N."/>
            <person name="Reuter R."/>
            <person name="Roth S."/>
            <person name="Savard J."/>
            <person name="Schinko J.B."/>
            <person name="Schmitt C."/>
            <person name="Schoppmeier M."/>
            <person name="Schroder R."/>
            <person name="Shippy T.D."/>
            <person name="Simonnet F."/>
            <person name="Marques-Souza H."/>
            <person name="Tautz D."/>
            <person name="Tomoyasu Y."/>
            <person name="Trauner J."/>
            <person name="Van der Zee M."/>
            <person name="Vervoort M."/>
            <person name="Wittkopp N."/>
            <person name="Wimmer E.A."/>
            <person name="Yang X."/>
            <person name="Jones A.K."/>
            <person name="Sattelle D.B."/>
            <person name="Ebert P.R."/>
            <person name="Nelson D."/>
            <person name="Scott J.G."/>
            <person name="Beeman R.W."/>
            <person name="Muthukrishnan S."/>
            <person name="Kramer K.J."/>
            <person name="Arakane Y."/>
            <person name="Beeman R.W."/>
            <person name="Zhu Q."/>
            <person name="Hogenkamp D."/>
            <person name="Dixit R."/>
            <person name="Oppert B."/>
            <person name="Jiang H."/>
            <person name="Zou Z."/>
            <person name="Marshall J."/>
            <person name="Elpidina E."/>
            <person name="Vinokurov K."/>
            <person name="Oppert C."/>
            <person name="Zou Z."/>
            <person name="Evans J."/>
            <person name="Lu Z."/>
            <person name="Zhao P."/>
            <person name="Sumathipala N."/>
            <person name="Altincicek B."/>
            <person name="Vilcinskas A."/>
            <person name="Williams M."/>
            <person name="Hultmark D."/>
            <person name="Hetru C."/>
            <person name="Jiang H."/>
            <person name="Grimmelikhuijzen C.J."/>
            <person name="Hauser F."/>
            <person name="Cazzamali G."/>
            <person name="Williamson M."/>
            <person name="Park Y."/>
            <person name="Li B."/>
            <person name="Tanaka Y."/>
            <person name="Predel R."/>
            <person name="Neupert S."/>
            <person name="Schachtner J."/>
            <person name="Verleyen P."/>
            <person name="Raible F."/>
            <person name="Bork P."/>
            <person name="Friedrich M."/>
            <person name="Walden K.K."/>
            <person name="Robertson H.M."/>
            <person name="Angeli S."/>
            <person name="Foret S."/>
            <person name="Bucher G."/>
            <person name="Schuetz S."/>
            <person name="Maleszka R."/>
            <person name="Wimmer E.A."/>
            <person name="Beeman R.W."/>
            <person name="Lorenzen M."/>
            <person name="Tomoyasu Y."/>
            <person name="Miller S.C."/>
            <person name="Grossmann D."/>
            <person name="Bucher G."/>
        </authorList>
    </citation>
    <scope>NUCLEOTIDE SEQUENCE [LARGE SCALE GENOMIC DNA]</scope>
    <source>
        <strain evidence="2 3">Georgia GA2</strain>
    </source>
</reference>
<dbReference type="AlphaFoldDB" id="D6WKV9"/>
<dbReference type="EMBL" id="KQ971343">
    <property type="protein sequence ID" value="EFA03553.1"/>
    <property type="molecule type" value="Genomic_DNA"/>
</dbReference>
<dbReference type="HOGENOM" id="CLU_1919756_0_0_1"/>
<gene>
    <name evidence="2" type="primary">GLEAN_13558</name>
    <name evidence="2" type="ORF">TcasGA2_TC013558</name>
</gene>
<organism evidence="2 3">
    <name type="scientific">Tribolium castaneum</name>
    <name type="common">Red flour beetle</name>
    <dbReference type="NCBI Taxonomy" id="7070"/>
    <lineage>
        <taxon>Eukaryota</taxon>
        <taxon>Metazoa</taxon>
        <taxon>Ecdysozoa</taxon>
        <taxon>Arthropoda</taxon>
        <taxon>Hexapoda</taxon>
        <taxon>Insecta</taxon>
        <taxon>Pterygota</taxon>
        <taxon>Neoptera</taxon>
        <taxon>Endopterygota</taxon>
        <taxon>Coleoptera</taxon>
        <taxon>Polyphaga</taxon>
        <taxon>Cucujiformia</taxon>
        <taxon>Tenebrionidae</taxon>
        <taxon>Tenebrionidae incertae sedis</taxon>
        <taxon>Tribolium</taxon>
    </lineage>
</organism>
<reference evidence="2 3" key="2">
    <citation type="journal article" date="2010" name="Nucleic Acids Res.">
        <title>BeetleBase in 2010: revisions to provide comprehensive genomic information for Tribolium castaneum.</title>
        <authorList>
            <person name="Kim H.S."/>
            <person name="Murphy T."/>
            <person name="Xia J."/>
            <person name="Caragea D."/>
            <person name="Park Y."/>
            <person name="Beeman R.W."/>
            <person name="Lorenzen M.D."/>
            <person name="Butcher S."/>
            <person name="Manak J.R."/>
            <person name="Brown S.J."/>
        </authorList>
    </citation>
    <scope>GENOME REANNOTATION</scope>
    <source>
        <strain evidence="2 3">Georgia GA2</strain>
    </source>
</reference>
<feature type="transmembrane region" description="Helical" evidence="1">
    <location>
        <begin position="35"/>
        <end position="66"/>
    </location>
</feature>
<dbReference type="InParanoid" id="D6WKV9"/>
<evidence type="ECO:0000313" key="2">
    <source>
        <dbReference type="EMBL" id="EFA03553.1"/>
    </source>
</evidence>
<dbReference type="Proteomes" id="UP000007266">
    <property type="component" value="Linkage group 5"/>
</dbReference>
<evidence type="ECO:0000313" key="3">
    <source>
        <dbReference type="Proteomes" id="UP000007266"/>
    </source>
</evidence>
<protein>
    <recommendedName>
        <fullName evidence="4">Transmembrane protein</fullName>
    </recommendedName>
</protein>
<accession>D6WKV9</accession>
<name>D6WKV9_TRICA</name>
<proteinExistence type="predicted"/>
<keyword evidence="1" id="KW-1133">Transmembrane helix</keyword>